<evidence type="ECO:0000313" key="4">
    <source>
        <dbReference type="Proteomes" id="UP000198304"/>
    </source>
</evidence>
<sequence>MERDKIEYFAVISLVEQNIRLLCSNRKEVIIVKNFDGINKNTSIEANCSRRSELDRLEKLLQEQMKFIKDERDIDKLRETIGQMEEIEPIKVEISAKDFLTKFKKETLPKAKKAREDFLVLQKNKGNTIKPILSTKFYRVVFTSMMLLILLNMGTLVFAGINIFKPFITWTEETFIKKSVQTKQNDQRIDNSDIKVGEITDATLAEGEYMDFESIEKEYNIKILKPSYLFEAYVVKSIVVSEFEESTEIFATYINENHELYYRISVFKSGNTPYNTVIEKSNEPVEVYRLNGIDYYIMKNIDVYVATWNENNADYLAMGFDNLSTVKMFIENLIK</sequence>
<feature type="domain" description="DUF4367" evidence="2">
    <location>
        <begin position="225"/>
        <end position="319"/>
    </location>
</feature>
<keyword evidence="4" id="KW-1185">Reference proteome</keyword>
<dbReference type="InterPro" id="IPR025377">
    <property type="entry name" value="DUF4367"/>
</dbReference>
<dbReference type="EMBL" id="FZOJ01000016">
    <property type="protein sequence ID" value="SNS67581.1"/>
    <property type="molecule type" value="Genomic_DNA"/>
</dbReference>
<evidence type="ECO:0000313" key="3">
    <source>
        <dbReference type="EMBL" id="SNS67581.1"/>
    </source>
</evidence>
<organism evidence="3 4">
    <name type="scientific">Anaerovirgula multivorans</name>
    <dbReference type="NCBI Taxonomy" id="312168"/>
    <lineage>
        <taxon>Bacteria</taxon>
        <taxon>Bacillati</taxon>
        <taxon>Bacillota</taxon>
        <taxon>Clostridia</taxon>
        <taxon>Peptostreptococcales</taxon>
        <taxon>Natronincolaceae</taxon>
        <taxon>Anaerovirgula</taxon>
    </lineage>
</organism>
<name>A0A239GEW3_9FIRM</name>
<dbReference type="AlphaFoldDB" id="A0A239GEW3"/>
<keyword evidence="1" id="KW-0812">Transmembrane</keyword>
<reference evidence="3 4" key="1">
    <citation type="submission" date="2017-06" db="EMBL/GenBank/DDBJ databases">
        <authorList>
            <person name="Kim H.J."/>
            <person name="Triplett B.A."/>
        </authorList>
    </citation>
    <scope>NUCLEOTIDE SEQUENCE [LARGE SCALE GENOMIC DNA]</scope>
    <source>
        <strain evidence="3 4">SCA</strain>
    </source>
</reference>
<keyword evidence="1" id="KW-1133">Transmembrane helix</keyword>
<evidence type="ECO:0000256" key="1">
    <source>
        <dbReference type="SAM" id="Phobius"/>
    </source>
</evidence>
<keyword evidence="1" id="KW-0472">Membrane</keyword>
<gene>
    <name evidence="3" type="ORF">SAMN05446037_101676</name>
</gene>
<evidence type="ECO:0000259" key="2">
    <source>
        <dbReference type="Pfam" id="PF14285"/>
    </source>
</evidence>
<protein>
    <recommendedName>
        <fullName evidence="2">DUF4367 domain-containing protein</fullName>
    </recommendedName>
</protein>
<accession>A0A239GEW3</accession>
<feature type="transmembrane region" description="Helical" evidence="1">
    <location>
        <begin position="140"/>
        <end position="164"/>
    </location>
</feature>
<dbReference type="Proteomes" id="UP000198304">
    <property type="component" value="Unassembled WGS sequence"/>
</dbReference>
<proteinExistence type="predicted"/>
<dbReference type="Pfam" id="PF14285">
    <property type="entry name" value="DUF4367"/>
    <property type="match status" value="1"/>
</dbReference>